<proteinExistence type="predicted"/>
<keyword evidence="3" id="KW-1185">Reference proteome</keyword>
<dbReference type="eggNOG" id="ENOG5033IWU">
    <property type="taxonomic scope" value="Bacteria"/>
</dbReference>
<reference evidence="3" key="1">
    <citation type="submission" date="2010-04" db="EMBL/GenBank/DDBJ databases">
        <title>Complete genome sequence of Nitrosococcus halophilus Nc4, a salt-adapted, aerobic obligate ammonia-oxidizing sulfur purple bacterium.</title>
        <authorList>
            <consortium name="US DOE Joint Genome Institute"/>
            <person name="Campbell M.A."/>
            <person name="Malfatti S.A."/>
            <person name="Chain P.S.G."/>
            <person name="Heidelberg J.F."/>
            <person name="Ward B.B."/>
            <person name="Klotz M.G."/>
        </authorList>
    </citation>
    <scope>NUCLEOTIDE SEQUENCE [LARGE SCALE GENOMIC DNA]</scope>
    <source>
        <strain evidence="3">Nc4</strain>
    </source>
</reference>
<keyword evidence="1" id="KW-0732">Signal</keyword>
<dbReference type="EMBL" id="CP001798">
    <property type="protein sequence ID" value="ADE14845.1"/>
    <property type="molecule type" value="Genomic_DNA"/>
</dbReference>
<dbReference type="KEGG" id="nhl:Nhal_1721"/>
<name>D5C2I6_NITHN</name>
<dbReference type="Proteomes" id="UP000001844">
    <property type="component" value="Chromosome"/>
</dbReference>
<dbReference type="HOGENOM" id="CLU_2247169_0_0_6"/>
<evidence type="ECO:0000313" key="3">
    <source>
        <dbReference type="Proteomes" id="UP000001844"/>
    </source>
</evidence>
<dbReference type="OrthoDB" id="7074954at2"/>
<accession>D5C2I6</accession>
<dbReference type="AlphaFoldDB" id="D5C2I6"/>
<protein>
    <submittedName>
        <fullName evidence="2">Hemagglutinin</fullName>
    </submittedName>
</protein>
<sequence>MMKKMMVLVALVAGMSMATGVLAEGSKIKGSTITNKANIKNSSNVAVGGLLGSAEANQGTVKIKGSKVKGSTISNKADVKNSDNIAVGGLLGGAKANQGSVVVE</sequence>
<feature type="signal peptide" evidence="1">
    <location>
        <begin position="1"/>
        <end position="23"/>
    </location>
</feature>
<evidence type="ECO:0000256" key="1">
    <source>
        <dbReference type="SAM" id="SignalP"/>
    </source>
</evidence>
<organism evidence="2 3">
    <name type="scientific">Nitrosococcus halophilus (strain Nc4)</name>
    <dbReference type="NCBI Taxonomy" id="472759"/>
    <lineage>
        <taxon>Bacteria</taxon>
        <taxon>Pseudomonadati</taxon>
        <taxon>Pseudomonadota</taxon>
        <taxon>Gammaproteobacteria</taxon>
        <taxon>Chromatiales</taxon>
        <taxon>Chromatiaceae</taxon>
        <taxon>Nitrosococcus</taxon>
    </lineage>
</organism>
<gene>
    <name evidence="2" type="ordered locus">Nhal_1721</name>
</gene>
<evidence type="ECO:0000313" key="2">
    <source>
        <dbReference type="EMBL" id="ADE14845.1"/>
    </source>
</evidence>
<feature type="chain" id="PRO_5003070284" evidence="1">
    <location>
        <begin position="24"/>
        <end position="104"/>
    </location>
</feature>
<dbReference type="RefSeq" id="WP_013032732.1">
    <property type="nucleotide sequence ID" value="NC_013960.1"/>
</dbReference>